<reference evidence="8 9" key="1">
    <citation type="submission" date="2016-05" db="EMBL/GenBank/DDBJ databases">
        <title>A degradative enzymes factory behind the ericoid mycorrhizal symbiosis.</title>
        <authorList>
            <consortium name="DOE Joint Genome Institute"/>
            <person name="Martino E."/>
            <person name="Morin E."/>
            <person name="Grelet G."/>
            <person name="Kuo A."/>
            <person name="Kohler A."/>
            <person name="Daghino S."/>
            <person name="Barry K."/>
            <person name="Choi C."/>
            <person name="Cichocki N."/>
            <person name="Clum A."/>
            <person name="Copeland A."/>
            <person name="Hainaut M."/>
            <person name="Haridas S."/>
            <person name="Labutti K."/>
            <person name="Lindquist E."/>
            <person name="Lipzen A."/>
            <person name="Khouja H.-R."/>
            <person name="Murat C."/>
            <person name="Ohm R."/>
            <person name="Olson A."/>
            <person name="Spatafora J."/>
            <person name="Veneault-Fourrey C."/>
            <person name="Henrissat B."/>
            <person name="Grigoriev I."/>
            <person name="Martin F."/>
            <person name="Perotto S."/>
        </authorList>
    </citation>
    <scope>NUCLEOTIDE SEQUENCE [LARGE SCALE GENOMIC DNA]</scope>
    <source>
        <strain evidence="8 9">UAMH 7357</strain>
    </source>
</reference>
<dbReference type="Gene3D" id="3.50.50.60">
    <property type="entry name" value="FAD/NAD(P)-binding domain"/>
    <property type="match status" value="1"/>
</dbReference>
<dbReference type="PRINTS" id="PR00420">
    <property type="entry name" value="RNGMNOXGNASE"/>
</dbReference>
<dbReference type="GO" id="GO:0004497">
    <property type="term" value="F:monooxygenase activity"/>
    <property type="evidence" value="ECO:0007669"/>
    <property type="project" value="UniProtKB-KW"/>
</dbReference>
<dbReference type="PANTHER" id="PTHR13789:SF309">
    <property type="entry name" value="PUTATIVE (AFU_ORTHOLOGUE AFUA_6G14510)-RELATED"/>
    <property type="match status" value="1"/>
</dbReference>
<dbReference type="InterPro" id="IPR050493">
    <property type="entry name" value="FAD-dep_Monooxygenase_BioMet"/>
</dbReference>
<evidence type="ECO:0000256" key="2">
    <source>
        <dbReference type="ARBA" id="ARBA00022630"/>
    </source>
</evidence>
<feature type="domain" description="FAD-binding" evidence="7">
    <location>
        <begin position="81"/>
        <end position="273"/>
    </location>
</feature>
<evidence type="ECO:0000313" key="8">
    <source>
        <dbReference type="EMBL" id="PMD21132.1"/>
    </source>
</evidence>
<proteinExistence type="inferred from homology"/>
<protein>
    <submittedName>
        <fullName evidence="8">FAD/NAD(P)-binding domain-containing protein</fullName>
    </submittedName>
</protein>
<evidence type="ECO:0000256" key="5">
    <source>
        <dbReference type="ARBA" id="ARBA00023033"/>
    </source>
</evidence>
<accession>A0A2J6Q4B5</accession>
<evidence type="ECO:0000256" key="1">
    <source>
        <dbReference type="ARBA" id="ARBA00007992"/>
    </source>
</evidence>
<sequence length="299" mass="33630">MVNSSHPEIAIIGSSLSGLSLALHLSAQNTTCTVYEYRPSSYSQGGDIALSPNATPWQETCSADAGEYFGFSAVRLKRIAVKETLLKECEKRGVEIVFRKEFVRLEENDGEVRVFFKDGDVIGTDLVIGADGFRSRVRGFIEPEAKATYMEKNGARLPMPSMLFGKDGSFTAWRRDFAAREIGFFANILLPDRSREEWEKVERDKEDLRKILEKTYCHGAWPEQVQVMCREAPPEEFHIWPTNTVPHLASWSSPSGKVILIGDAAHAIAPSVAREEQWHSKMGKHLPTLYRGLEKIQLP</sequence>
<dbReference type="GO" id="GO:0071949">
    <property type="term" value="F:FAD binding"/>
    <property type="evidence" value="ECO:0007669"/>
    <property type="project" value="InterPro"/>
</dbReference>
<evidence type="ECO:0000313" key="9">
    <source>
        <dbReference type="Proteomes" id="UP000235672"/>
    </source>
</evidence>
<dbReference type="AlphaFoldDB" id="A0A2J6Q4B5"/>
<dbReference type="InterPro" id="IPR002938">
    <property type="entry name" value="FAD-bd"/>
</dbReference>
<evidence type="ECO:0000256" key="4">
    <source>
        <dbReference type="ARBA" id="ARBA00023002"/>
    </source>
</evidence>
<evidence type="ECO:0000256" key="3">
    <source>
        <dbReference type="ARBA" id="ARBA00022827"/>
    </source>
</evidence>
<keyword evidence="3" id="KW-0274">FAD</keyword>
<evidence type="ECO:0000256" key="6">
    <source>
        <dbReference type="SAM" id="SignalP"/>
    </source>
</evidence>
<name>A0A2J6Q4B5_9HELO</name>
<evidence type="ECO:0000259" key="7">
    <source>
        <dbReference type="Pfam" id="PF01494"/>
    </source>
</evidence>
<keyword evidence="6" id="KW-0732">Signal</keyword>
<organism evidence="8 9">
    <name type="scientific">Hyaloscypha hepaticicola</name>
    <dbReference type="NCBI Taxonomy" id="2082293"/>
    <lineage>
        <taxon>Eukaryota</taxon>
        <taxon>Fungi</taxon>
        <taxon>Dikarya</taxon>
        <taxon>Ascomycota</taxon>
        <taxon>Pezizomycotina</taxon>
        <taxon>Leotiomycetes</taxon>
        <taxon>Helotiales</taxon>
        <taxon>Hyaloscyphaceae</taxon>
        <taxon>Hyaloscypha</taxon>
    </lineage>
</organism>
<keyword evidence="2" id="KW-0285">Flavoprotein</keyword>
<dbReference type="STRING" id="1745343.A0A2J6Q4B5"/>
<dbReference type="InterPro" id="IPR036188">
    <property type="entry name" value="FAD/NAD-bd_sf"/>
</dbReference>
<dbReference type="PANTHER" id="PTHR13789">
    <property type="entry name" value="MONOOXYGENASE"/>
    <property type="match status" value="1"/>
</dbReference>
<gene>
    <name evidence="8" type="ORF">NA56DRAFT_703816</name>
</gene>
<dbReference type="SUPFAM" id="SSF51905">
    <property type="entry name" value="FAD/NAD(P)-binding domain"/>
    <property type="match status" value="1"/>
</dbReference>
<keyword evidence="5" id="KW-0503">Monooxygenase</keyword>
<feature type="signal peptide" evidence="6">
    <location>
        <begin position="1"/>
        <end position="22"/>
    </location>
</feature>
<dbReference type="EMBL" id="KZ613482">
    <property type="protein sequence ID" value="PMD21132.1"/>
    <property type="molecule type" value="Genomic_DNA"/>
</dbReference>
<dbReference type="Pfam" id="PF01494">
    <property type="entry name" value="FAD_binding_3"/>
    <property type="match status" value="1"/>
</dbReference>
<dbReference type="OrthoDB" id="2431938at2759"/>
<keyword evidence="9" id="KW-1185">Reference proteome</keyword>
<comment type="similarity">
    <text evidence="1">Belongs to the paxM FAD-dependent monooxygenase family.</text>
</comment>
<feature type="chain" id="PRO_5014319526" evidence="6">
    <location>
        <begin position="23"/>
        <end position="299"/>
    </location>
</feature>
<dbReference type="Proteomes" id="UP000235672">
    <property type="component" value="Unassembled WGS sequence"/>
</dbReference>
<keyword evidence="4" id="KW-0560">Oxidoreductase</keyword>